<gene>
    <name evidence="4" type="ORF">K490DRAFT_60774</name>
</gene>
<dbReference type="SMART" id="SM00025">
    <property type="entry name" value="Pumilio"/>
    <property type="match status" value="1"/>
</dbReference>
<evidence type="ECO:0000313" key="4">
    <source>
        <dbReference type="EMBL" id="KAF2091335.1"/>
    </source>
</evidence>
<keyword evidence="1" id="KW-0677">Repeat</keyword>
<accession>A0A9P4I244</accession>
<evidence type="ECO:0000256" key="2">
    <source>
        <dbReference type="ARBA" id="ARBA00024893"/>
    </source>
</evidence>
<protein>
    <submittedName>
        <fullName evidence="4">Uncharacterized protein</fullName>
    </submittedName>
</protein>
<proteinExistence type="predicted"/>
<evidence type="ECO:0000313" key="5">
    <source>
        <dbReference type="Proteomes" id="UP000799776"/>
    </source>
</evidence>
<reference evidence="4" key="1">
    <citation type="journal article" date="2020" name="Stud. Mycol.">
        <title>101 Dothideomycetes genomes: a test case for predicting lifestyles and emergence of pathogens.</title>
        <authorList>
            <person name="Haridas S."/>
            <person name="Albert R."/>
            <person name="Binder M."/>
            <person name="Bloem J."/>
            <person name="Labutti K."/>
            <person name="Salamov A."/>
            <person name="Andreopoulos B."/>
            <person name="Baker S."/>
            <person name="Barry K."/>
            <person name="Bills G."/>
            <person name="Bluhm B."/>
            <person name="Cannon C."/>
            <person name="Castanera R."/>
            <person name="Culley D."/>
            <person name="Daum C."/>
            <person name="Ezra D."/>
            <person name="Gonzalez J."/>
            <person name="Henrissat B."/>
            <person name="Kuo A."/>
            <person name="Liang C."/>
            <person name="Lipzen A."/>
            <person name="Lutzoni F."/>
            <person name="Magnuson J."/>
            <person name="Mondo S."/>
            <person name="Nolan M."/>
            <person name="Ohm R."/>
            <person name="Pangilinan J."/>
            <person name="Park H.-J."/>
            <person name="Ramirez L."/>
            <person name="Alfaro M."/>
            <person name="Sun H."/>
            <person name="Tritt A."/>
            <person name="Yoshinaga Y."/>
            <person name="Zwiers L.-H."/>
            <person name="Turgeon B."/>
            <person name="Goodwin S."/>
            <person name="Spatafora J."/>
            <person name="Crous P."/>
            <person name="Grigoriev I."/>
        </authorList>
    </citation>
    <scope>NUCLEOTIDE SEQUENCE</scope>
    <source>
        <strain evidence="4">CBS 121410</strain>
    </source>
</reference>
<name>A0A9P4I244_9PEZI</name>
<dbReference type="Gene3D" id="1.25.10.10">
    <property type="entry name" value="Leucine-rich Repeat Variant"/>
    <property type="match status" value="1"/>
</dbReference>
<dbReference type="PROSITE" id="PS50302">
    <property type="entry name" value="PUM"/>
    <property type="match status" value="1"/>
</dbReference>
<keyword evidence="5" id="KW-1185">Reference proteome</keyword>
<dbReference type="InterPro" id="IPR011989">
    <property type="entry name" value="ARM-like"/>
</dbReference>
<evidence type="ECO:0000256" key="1">
    <source>
        <dbReference type="ARBA" id="ARBA00022737"/>
    </source>
</evidence>
<comment type="caution">
    <text evidence="4">The sequence shown here is derived from an EMBL/GenBank/DDBJ whole genome shotgun (WGS) entry which is preliminary data.</text>
</comment>
<organism evidence="4 5">
    <name type="scientific">Saccharata proteae CBS 121410</name>
    <dbReference type="NCBI Taxonomy" id="1314787"/>
    <lineage>
        <taxon>Eukaryota</taxon>
        <taxon>Fungi</taxon>
        <taxon>Dikarya</taxon>
        <taxon>Ascomycota</taxon>
        <taxon>Pezizomycotina</taxon>
        <taxon>Dothideomycetes</taxon>
        <taxon>Dothideomycetes incertae sedis</taxon>
        <taxon>Botryosphaeriales</taxon>
        <taxon>Saccharataceae</taxon>
        <taxon>Saccharata</taxon>
    </lineage>
</organism>
<dbReference type="Proteomes" id="UP000799776">
    <property type="component" value="Unassembled WGS sequence"/>
</dbReference>
<evidence type="ECO:0000256" key="3">
    <source>
        <dbReference type="PROSITE-ProRule" id="PRU00317"/>
    </source>
</evidence>
<comment type="function">
    <text evidence="2">RNA-binding nucleolar protein required for pre-rRNA processing. Involved in production of 18S rRNA and assembly of small ribosomal subunit.</text>
</comment>
<dbReference type="InterPro" id="IPR001313">
    <property type="entry name" value="Pumilio_RNA-bd_rpt"/>
</dbReference>
<dbReference type="GO" id="GO:0003723">
    <property type="term" value="F:RNA binding"/>
    <property type="evidence" value="ECO:0007669"/>
    <property type="project" value="InterPro"/>
</dbReference>
<feature type="repeat" description="Pumilio" evidence="3">
    <location>
        <begin position="51"/>
        <end position="87"/>
    </location>
</feature>
<dbReference type="Pfam" id="PF00806">
    <property type="entry name" value="PUF"/>
    <property type="match status" value="1"/>
</dbReference>
<dbReference type="AlphaFoldDB" id="A0A9P4I244"/>
<dbReference type="EMBL" id="ML978711">
    <property type="protein sequence ID" value="KAF2091335.1"/>
    <property type="molecule type" value="Genomic_DNA"/>
</dbReference>
<sequence length="134" mass="15358">MLSLLGHPEQLLLLDMSGKRSTATQARIIQQRKQQNHDDNLRTNQAHNIDEMLPHDIVRLCKDQYGCRYLRKQIETKNVHHIQKIFDMAQILGHCKLGLGCFKELALGRPGRNGQTAIATSFYNSPPIFSFFLT</sequence>